<proteinExistence type="inferred from homology"/>
<organism evidence="9 10">
    <name type="scientific">Thiothrix eikelboomii</name>
    <dbReference type="NCBI Taxonomy" id="92487"/>
    <lineage>
        <taxon>Bacteria</taxon>
        <taxon>Pseudomonadati</taxon>
        <taxon>Pseudomonadota</taxon>
        <taxon>Gammaproteobacteria</taxon>
        <taxon>Thiotrichales</taxon>
        <taxon>Thiotrichaceae</taxon>
        <taxon>Thiothrix</taxon>
    </lineage>
</organism>
<dbReference type="HAMAP" id="MF_00081">
    <property type="entry name" value="HrcA"/>
    <property type="match status" value="1"/>
</dbReference>
<feature type="domain" description="Winged helix-turn-helix transcription repressor HrcA DNA-binding" evidence="8">
    <location>
        <begin position="10"/>
        <end position="81"/>
    </location>
</feature>
<evidence type="ECO:0000313" key="9">
    <source>
        <dbReference type="EMBL" id="SKA67971.1"/>
    </source>
</evidence>
<dbReference type="GO" id="GO:0045892">
    <property type="term" value="P:negative regulation of DNA-templated transcription"/>
    <property type="evidence" value="ECO:0007669"/>
    <property type="project" value="UniProtKB-UniRule"/>
</dbReference>
<protein>
    <recommendedName>
        <fullName evidence="5">Heat-inducible transcription repressor HrcA</fullName>
    </recommendedName>
</protein>
<dbReference type="InterPro" id="IPR021153">
    <property type="entry name" value="HrcA_C"/>
</dbReference>
<sequence>MAVNRQTSDLSERAQHLLKVLVEAYIADGQPVGSRTLAKRSGLDLSAATIRNVMADLEDLGYIRSPHTSAGRVPTSQGYRLFVDSLLQVQPLETQAINILQGRLSVGLDSQVLIQSASSLLSGITSLTGVVTVPRRNPSSLKQIEFLRLSSHQVLAILVFTRNEVQNRIIQLEGEMSTADLQQAANFLNECLVGKDVPTARQALLDEMRQHREDMNRLMLAAIELGELAFAGLNSQQEEDCVIAGETNLMGYDDLSDISKLRDLFGAFNRKRDILSLLDKTIQADGVQIFIGREAGYAVFEDCSLVTAPYSLGDEHVGVLGVIGPKRMPYERVIPVVDLTARLLSVALQSHYSH</sequence>
<accession>A0A1T4VTY5</accession>
<dbReference type="InterPro" id="IPR036390">
    <property type="entry name" value="WH_DNA-bd_sf"/>
</dbReference>
<dbReference type="InterPro" id="IPR005104">
    <property type="entry name" value="WHTH_HrcA_DNA-bd"/>
</dbReference>
<dbReference type="InterPro" id="IPR036388">
    <property type="entry name" value="WH-like_DNA-bd_sf"/>
</dbReference>
<keyword evidence="3 5" id="KW-0346">Stress response</keyword>
<dbReference type="OrthoDB" id="9783139at2"/>
<dbReference type="InterPro" id="IPR029016">
    <property type="entry name" value="GAF-like_dom_sf"/>
</dbReference>
<keyword evidence="6" id="KW-0175">Coiled coil</keyword>
<evidence type="ECO:0000313" key="10">
    <source>
        <dbReference type="Proteomes" id="UP000190460"/>
    </source>
</evidence>
<keyword evidence="10" id="KW-1185">Reference proteome</keyword>
<name>A0A1T4VTY5_9GAMM</name>
<evidence type="ECO:0000256" key="1">
    <source>
        <dbReference type="ARBA" id="ARBA00022491"/>
    </source>
</evidence>
<evidence type="ECO:0000256" key="6">
    <source>
        <dbReference type="SAM" id="Coils"/>
    </source>
</evidence>
<evidence type="ECO:0000256" key="3">
    <source>
        <dbReference type="ARBA" id="ARBA00023016"/>
    </source>
</evidence>
<dbReference type="RefSeq" id="WP_078920680.1">
    <property type="nucleotide sequence ID" value="NZ_FUYB01000001.1"/>
</dbReference>
<dbReference type="SUPFAM" id="SSF46785">
    <property type="entry name" value="Winged helix' DNA-binding domain"/>
    <property type="match status" value="1"/>
</dbReference>
<evidence type="ECO:0000259" key="8">
    <source>
        <dbReference type="Pfam" id="PF03444"/>
    </source>
</evidence>
<dbReference type="Gene3D" id="3.30.390.60">
    <property type="entry name" value="Heat-inducible transcription repressor hrca homolog, domain 3"/>
    <property type="match status" value="1"/>
</dbReference>
<evidence type="ECO:0000256" key="5">
    <source>
        <dbReference type="HAMAP-Rule" id="MF_00081"/>
    </source>
</evidence>
<dbReference type="NCBIfam" id="TIGR00331">
    <property type="entry name" value="hrcA"/>
    <property type="match status" value="1"/>
</dbReference>
<keyword evidence="2 5" id="KW-0805">Transcription regulation</keyword>
<comment type="function">
    <text evidence="5">Negative regulator of class I heat shock genes (grpE-dnaK-dnaJ and groELS operons). Prevents heat-shock induction of these operons.</text>
</comment>
<dbReference type="PIRSF" id="PIRSF005485">
    <property type="entry name" value="HrcA"/>
    <property type="match status" value="1"/>
</dbReference>
<feature type="domain" description="Heat-inducible transcription repressor HrcA C-terminal" evidence="7">
    <location>
        <begin position="113"/>
        <end position="334"/>
    </location>
</feature>
<dbReference type="Pfam" id="PF01628">
    <property type="entry name" value="HrcA"/>
    <property type="match status" value="1"/>
</dbReference>
<keyword evidence="1 5" id="KW-0678">Repressor</keyword>
<evidence type="ECO:0000256" key="2">
    <source>
        <dbReference type="ARBA" id="ARBA00023015"/>
    </source>
</evidence>
<dbReference type="InterPro" id="IPR023120">
    <property type="entry name" value="WHTH_transcript_rep_HrcA_IDD"/>
</dbReference>
<dbReference type="PANTHER" id="PTHR34824">
    <property type="entry name" value="HEAT-INDUCIBLE TRANSCRIPTION REPRESSOR HRCA"/>
    <property type="match status" value="1"/>
</dbReference>
<evidence type="ECO:0000259" key="7">
    <source>
        <dbReference type="Pfam" id="PF01628"/>
    </source>
</evidence>
<dbReference type="Gene3D" id="3.30.450.40">
    <property type="match status" value="1"/>
</dbReference>
<keyword evidence="4 5" id="KW-0804">Transcription</keyword>
<dbReference type="Proteomes" id="UP000190460">
    <property type="component" value="Unassembled WGS sequence"/>
</dbReference>
<dbReference type="AlphaFoldDB" id="A0A1T4VTY5"/>
<dbReference type="SUPFAM" id="SSF55781">
    <property type="entry name" value="GAF domain-like"/>
    <property type="match status" value="1"/>
</dbReference>
<dbReference type="STRING" id="92487.SAMN02745130_00171"/>
<dbReference type="PANTHER" id="PTHR34824:SF1">
    <property type="entry name" value="HEAT-INDUCIBLE TRANSCRIPTION REPRESSOR HRCA"/>
    <property type="match status" value="1"/>
</dbReference>
<dbReference type="InterPro" id="IPR002571">
    <property type="entry name" value="HrcA"/>
</dbReference>
<reference evidence="9 10" key="1">
    <citation type="submission" date="2017-02" db="EMBL/GenBank/DDBJ databases">
        <authorList>
            <person name="Peterson S.W."/>
        </authorList>
    </citation>
    <scope>NUCLEOTIDE SEQUENCE [LARGE SCALE GENOMIC DNA]</scope>
    <source>
        <strain evidence="9 10">ATCC 49788</strain>
    </source>
</reference>
<comment type="similarity">
    <text evidence="5">Belongs to the HrcA family.</text>
</comment>
<feature type="coiled-coil region" evidence="6">
    <location>
        <begin position="162"/>
        <end position="221"/>
    </location>
</feature>
<dbReference type="GO" id="GO:0003677">
    <property type="term" value="F:DNA binding"/>
    <property type="evidence" value="ECO:0007669"/>
    <property type="project" value="InterPro"/>
</dbReference>
<dbReference type="EMBL" id="FUYB01000001">
    <property type="protein sequence ID" value="SKA67971.1"/>
    <property type="molecule type" value="Genomic_DNA"/>
</dbReference>
<dbReference type="Gene3D" id="1.10.10.10">
    <property type="entry name" value="Winged helix-like DNA-binding domain superfamily/Winged helix DNA-binding domain"/>
    <property type="match status" value="1"/>
</dbReference>
<dbReference type="Pfam" id="PF03444">
    <property type="entry name" value="WHD_HrcA"/>
    <property type="match status" value="1"/>
</dbReference>
<gene>
    <name evidence="5" type="primary">hrcA</name>
    <name evidence="9" type="ORF">SAMN02745130_00171</name>
</gene>
<evidence type="ECO:0000256" key="4">
    <source>
        <dbReference type="ARBA" id="ARBA00023163"/>
    </source>
</evidence>